<dbReference type="SUPFAM" id="SSF50939">
    <property type="entry name" value="Sialidases"/>
    <property type="match status" value="1"/>
</dbReference>
<sequence>MVNVGPGWAKNSVNANILRHSALASYQNVQYTAYYDNDQNLIVAKRMLNSSQWEVVVTPYKGNATDAHRTISIAVDGEGYLHVSWDHHGNKLRYCKNVKPGSLLLTAEIPMTGLQEQKVTYPEFYSLPNGNLLFVYRDGASGNGSMVLNCYNVKQKKWEQLQNGWINGEGQRSPYWQMVVDKKGTIHISWVWRESPDVASNHDMAYACSKDGGQTWEKSTGEKYSLPITQASAEYAARIPQKSELINTTAIAADDEGRPYTVTYWRAAGSEVPQYRLVYKKNGEWITQQITNRKTPFTLSGGGTKRIPISRPQLVIHSSKGIIKAAMIYRDIEQGDKVSIALCNNVQQGKWTTQNITTTSVGLWEPAYDTNLWSSKGVLQLFVQKVEQGDAETTKDVPAQMVSVLEWKPGWK</sequence>
<keyword evidence="2" id="KW-1185">Reference proteome</keyword>
<reference evidence="1" key="2">
    <citation type="submission" date="2020-09" db="EMBL/GenBank/DDBJ databases">
        <authorList>
            <person name="Sun Q."/>
            <person name="Sedlacek I."/>
        </authorList>
    </citation>
    <scope>NUCLEOTIDE SEQUENCE</scope>
    <source>
        <strain evidence="1">CCM 8711</strain>
    </source>
</reference>
<evidence type="ECO:0000313" key="1">
    <source>
        <dbReference type="EMBL" id="GGI50887.1"/>
    </source>
</evidence>
<evidence type="ECO:0000313" key="2">
    <source>
        <dbReference type="Proteomes" id="UP000662074"/>
    </source>
</evidence>
<dbReference type="EMBL" id="BMDO01000005">
    <property type="protein sequence ID" value="GGI50887.1"/>
    <property type="molecule type" value="Genomic_DNA"/>
</dbReference>
<protein>
    <recommendedName>
        <fullName evidence="3">Neuraminidase</fullName>
    </recommendedName>
</protein>
<proteinExistence type="predicted"/>
<gene>
    <name evidence="1" type="ORF">GCM10011425_20990</name>
</gene>
<dbReference type="InterPro" id="IPR036278">
    <property type="entry name" value="Sialidase_sf"/>
</dbReference>
<dbReference type="Proteomes" id="UP000662074">
    <property type="component" value="Unassembled WGS sequence"/>
</dbReference>
<comment type="caution">
    <text evidence="1">The sequence shown here is derived from an EMBL/GenBank/DDBJ whole genome shotgun (WGS) entry which is preliminary data.</text>
</comment>
<reference evidence="1" key="1">
    <citation type="journal article" date="2014" name="Int. J. Syst. Evol. Microbiol.">
        <title>Complete genome sequence of Corynebacterium casei LMG S-19264T (=DSM 44701T), isolated from a smear-ripened cheese.</title>
        <authorList>
            <consortium name="US DOE Joint Genome Institute (JGI-PGF)"/>
            <person name="Walter F."/>
            <person name="Albersmeier A."/>
            <person name="Kalinowski J."/>
            <person name="Ruckert C."/>
        </authorList>
    </citation>
    <scope>NUCLEOTIDE SEQUENCE</scope>
    <source>
        <strain evidence="1">CCM 8711</strain>
    </source>
</reference>
<dbReference type="Pfam" id="PF15892">
    <property type="entry name" value="BNR_4"/>
    <property type="match status" value="1"/>
</dbReference>
<dbReference type="AlphaFoldDB" id="A0A917N398"/>
<organism evidence="1 2">
    <name type="scientific">Mucilaginibacter galii</name>
    <dbReference type="NCBI Taxonomy" id="2005073"/>
    <lineage>
        <taxon>Bacteria</taxon>
        <taxon>Pseudomonadati</taxon>
        <taxon>Bacteroidota</taxon>
        <taxon>Sphingobacteriia</taxon>
        <taxon>Sphingobacteriales</taxon>
        <taxon>Sphingobacteriaceae</taxon>
        <taxon>Mucilaginibacter</taxon>
    </lineage>
</organism>
<name>A0A917N398_9SPHI</name>
<evidence type="ECO:0008006" key="3">
    <source>
        <dbReference type="Google" id="ProtNLM"/>
    </source>
</evidence>
<accession>A0A917N398</accession>